<keyword evidence="7" id="KW-1185">Reference proteome</keyword>
<dbReference type="PROSITE" id="PS50893">
    <property type="entry name" value="ABC_TRANSPORTER_2"/>
    <property type="match status" value="1"/>
</dbReference>
<feature type="domain" description="ABC transporter" evidence="5">
    <location>
        <begin position="11"/>
        <end position="236"/>
    </location>
</feature>
<keyword evidence="2" id="KW-0813">Transport</keyword>
<dbReference type="PROSITE" id="PS00211">
    <property type="entry name" value="ABC_TRANSPORTER_1"/>
    <property type="match status" value="1"/>
</dbReference>
<dbReference type="SMART" id="SM00382">
    <property type="entry name" value="AAA"/>
    <property type="match status" value="1"/>
</dbReference>
<dbReference type="InterPro" id="IPR027417">
    <property type="entry name" value="P-loop_NTPase"/>
</dbReference>
<dbReference type="PANTHER" id="PTHR42734">
    <property type="entry name" value="METAL TRANSPORT SYSTEM ATP-BINDING PROTEIN TM_0124-RELATED"/>
    <property type="match status" value="1"/>
</dbReference>
<evidence type="ECO:0000313" key="7">
    <source>
        <dbReference type="Proteomes" id="UP000606193"/>
    </source>
</evidence>
<dbReference type="PANTHER" id="PTHR42734:SF17">
    <property type="entry name" value="METAL TRANSPORT SYSTEM ATP-BINDING PROTEIN TM_0124-RELATED"/>
    <property type="match status" value="1"/>
</dbReference>
<dbReference type="CDD" id="cd03235">
    <property type="entry name" value="ABC_Metallic_Cations"/>
    <property type="match status" value="1"/>
</dbReference>
<dbReference type="EMBL" id="JACRSX010000010">
    <property type="protein sequence ID" value="MBC8562651.1"/>
    <property type="molecule type" value="Genomic_DNA"/>
</dbReference>
<accession>A0ABR7N203</accession>
<comment type="caution">
    <text evidence="6">The sequence shown here is derived from an EMBL/GenBank/DDBJ whole genome shotgun (WGS) entry which is preliminary data.</text>
</comment>
<dbReference type="Proteomes" id="UP000606193">
    <property type="component" value="Unassembled WGS sequence"/>
</dbReference>
<evidence type="ECO:0000256" key="2">
    <source>
        <dbReference type="ARBA" id="ARBA00022448"/>
    </source>
</evidence>
<organism evidence="6 7">
    <name type="scientific">Jutongia huaianensis</name>
    <dbReference type="NCBI Taxonomy" id="2763668"/>
    <lineage>
        <taxon>Bacteria</taxon>
        <taxon>Bacillati</taxon>
        <taxon>Bacillota</taxon>
        <taxon>Clostridia</taxon>
        <taxon>Lachnospirales</taxon>
        <taxon>Lachnospiraceae</taxon>
        <taxon>Jutongia</taxon>
    </lineage>
</organism>
<dbReference type="RefSeq" id="WP_022464374.1">
    <property type="nucleotide sequence ID" value="NZ_JACRSX010000010.1"/>
</dbReference>
<keyword evidence="3" id="KW-0547">Nucleotide-binding</keyword>
<evidence type="ECO:0000256" key="4">
    <source>
        <dbReference type="ARBA" id="ARBA00022840"/>
    </source>
</evidence>
<dbReference type="Pfam" id="PF00005">
    <property type="entry name" value="ABC_tran"/>
    <property type="match status" value="1"/>
</dbReference>
<proteinExistence type="inferred from homology"/>
<evidence type="ECO:0000259" key="5">
    <source>
        <dbReference type="PROSITE" id="PS50893"/>
    </source>
</evidence>
<comment type="similarity">
    <text evidence="1">Belongs to the ABC transporter superfamily.</text>
</comment>
<dbReference type="InterPro" id="IPR050153">
    <property type="entry name" value="Metal_Ion_Import_ABC"/>
</dbReference>
<dbReference type="SUPFAM" id="SSF52540">
    <property type="entry name" value="P-loop containing nucleoside triphosphate hydrolases"/>
    <property type="match status" value="1"/>
</dbReference>
<sequence length="238" mass="26486">MDNDIEKKWLISCRDAGLGYENKAVLEHLNIEILEGQYICVIGENGSGKSTLIKSLLGLLKPVSGTVQINRQVGKGAVGYLPQQTQIQRNFPVSVMEVVLSGFLNDMRFRPFYNKKEKQEAKRHLEHLGIADLAAECYGELSGGQQQRVLLARALCAADKILVLDEPVTGLDPVAANTLYESMELLHQEGMAIVMVTHDMGNALKYADKILHISDEGYFFGTVEEYKKSELAQIFLLK</sequence>
<dbReference type="InterPro" id="IPR003593">
    <property type="entry name" value="AAA+_ATPase"/>
</dbReference>
<reference evidence="6 7" key="1">
    <citation type="submission" date="2020-08" db="EMBL/GenBank/DDBJ databases">
        <title>Genome public.</title>
        <authorList>
            <person name="Liu C."/>
            <person name="Sun Q."/>
        </authorList>
    </citation>
    <scope>NUCLEOTIDE SEQUENCE [LARGE SCALE GENOMIC DNA]</scope>
    <source>
        <strain evidence="6 7">NSJ-37</strain>
    </source>
</reference>
<evidence type="ECO:0000256" key="1">
    <source>
        <dbReference type="ARBA" id="ARBA00005417"/>
    </source>
</evidence>
<dbReference type="GO" id="GO:0005524">
    <property type="term" value="F:ATP binding"/>
    <property type="evidence" value="ECO:0007669"/>
    <property type="project" value="UniProtKB-KW"/>
</dbReference>
<gene>
    <name evidence="6" type="ORF">H8704_08425</name>
</gene>
<name>A0ABR7N203_9FIRM</name>
<dbReference type="InterPro" id="IPR017871">
    <property type="entry name" value="ABC_transporter-like_CS"/>
</dbReference>
<evidence type="ECO:0000313" key="6">
    <source>
        <dbReference type="EMBL" id="MBC8562651.1"/>
    </source>
</evidence>
<keyword evidence="4 6" id="KW-0067">ATP-binding</keyword>
<dbReference type="Gene3D" id="3.40.50.300">
    <property type="entry name" value="P-loop containing nucleotide triphosphate hydrolases"/>
    <property type="match status" value="1"/>
</dbReference>
<evidence type="ECO:0000256" key="3">
    <source>
        <dbReference type="ARBA" id="ARBA00022741"/>
    </source>
</evidence>
<protein>
    <submittedName>
        <fullName evidence="6">Metal ABC transporter ATP-binding protein</fullName>
    </submittedName>
</protein>
<dbReference type="InterPro" id="IPR003439">
    <property type="entry name" value="ABC_transporter-like_ATP-bd"/>
</dbReference>